<evidence type="ECO:0000256" key="1">
    <source>
        <dbReference type="SAM" id="MobiDB-lite"/>
    </source>
</evidence>
<keyword evidence="4" id="KW-1185">Reference proteome</keyword>
<feature type="transmembrane region" description="Helical" evidence="2">
    <location>
        <begin position="169"/>
        <end position="192"/>
    </location>
</feature>
<keyword evidence="2" id="KW-1133">Transmembrane helix</keyword>
<comment type="caution">
    <text evidence="3">The sequence shown here is derived from an EMBL/GenBank/DDBJ whole genome shotgun (WGS) entry which is preliminary data.</text>
</comment>
<feature type="transmembrane region" description="Helical" evidence="2">
    <location>
        <begin position="226"/>
        <end position="245"/>
    </location>
</feature>
<accession>A0A838WQT4</accession>
<evidence type="ECO:0000256" key="2">
    <source>
        <dbReference type="SAM" id="Phobius"/>
    </source>
</evidence>
<organism evidence="3 4">
    <name type="scientific">Corynebacterium sanguinis</name>
    <dbReference type="NCBI Taxonomy" id="2594913"/>
    <lineage>
        <taxon>Bacteria</taxon>
        <taxon>Bacillati</taxon>
        <taxon>Actinomycetota</taxon>
        <taxon>Actinomycetes</taxon>
        <taxon>Mycobacteriales</taxon>
        <taxon>Corynebacteriaceae</taxon>
        <taxon>Corynebacterium</taxon>
    </lineage>
</organism>
<protein>
    <submittedName>
        <fullName evidence="3">Uncharacterized protein</fullName>
    </submittedName>
</protein>
<dbReference type="Proteomes" id="UP000580709">
    <property type="component" value="Unassembled WGS sequence"/>
</dbReference>
<feature type="transmembrane region" description="Helical" evidence="2">
    <location>
        <begin position="198"/>
        <end position="219"/>
    </location>
</feature>
<gene>
    <name evidence="3" type="ORF">H0H28_02500</name>
</gene>
<dbReference type="EMBL" id="JACEOR010000085">
    <property type="protein sequence ID" value="MBA4504219.1"/>
    <property type="molecule type" value="Genomic_DNA"/>
</dbReference>
<dbReference type="AlphaFoldDB" id="A0A838WQT4"/>
<evidence type="ECO:0000313" key="4">
    <source>
        <dbReference type="Proteomes" id="UP000580709"/>
    </source>
</evidence>
<proteinExistence type="predicted"/>
<keyword evidence="2" id="KW-0812">Transmembrane</keyword>
<sequence>MSDDSQLTVAELLSRAQKENPGAEQPRRRRRRSLDEGGVSVAELTGSLRKVEARPVESKHSSVPIDPVEPEPVKPIEAVEPESVDASETTVIKKVEVEPKPAAAATTTTTWSKFERSAQEPAEVTGEITVVADAPAPAPAPVYDESVYAEQPEFLPEAEAEAEAAVNPIMLVLFVFLGLIAGVLGFIAFQWVWANLPLAVALILALVVTAAVVFGVRAMRTGKDGLTMTLAGLAALVVTLGPGLISGL</sequence>
<feature type="region of interest" description="Disordered" evidence="1">
    <location>
        <begin position="14"/>
        <end position="71"/>
    </location>
</feature>
<evidence type="ECO:0000313" key="3">
    <source>
        <dbReference type="EMBL" id="MBA4504219.1"/>
    </source>
</evidence>
<name>A0A838WQT4_9CORY</name>
<feature type="compositionally biased region" description="Basic and acidic residues" evidence="1">
    <location>
        <begin position="49"/>
        <end position="60"/>
    </location>
</feature>
<dbReference type="RefSeq" id="WP_181729441.1">
    <property type="nucleotide sequence ID" value="NZ_JACEOR010000085.1"/>
</dbReference>
<keyword evidence="2" id="KW-0472">Membrane</keyword>
<reference evidence="3 4" key="1">
    <citation type="submission" date="2020-07" db="EMBL/GenBank/DDBJ databases">
        <authorList>
            <person name="Khare M."/>
        </authorList>
    </citation>
    <scope>NUCLEOTIDE SEQUENCE [LARGE SCALE GENOMIC DNA]</scope>
    <source>
        <strain evidence="3 4">P8776</strain>
    </source>
</reference>